<comment type="caution">
    <text evidence="1">The sequence shown here is derived from an EMBL/GenBank/DDBJ whole genome shotgun (WGS) entry which is preliminary data.</text>
</comment>
<accession>A0ABN0AA25</accession>
<evidence type="ECO:0000313" key="2">
    <source>
        <dbReference type="Proteomes" id="UP000003764"/>
    </source>
</evidence>
<evidence type="ECO:0000313" key="1">
    <source>
        <dbReference type="EMBL" id="EFG50109.1"/>
    </source>
</evidence>
<dbReference type="EMBL" id="ADNT01000044">
    <property type="protein sequence ID" value="EFG50109.1"/>
    <property type="molecule type" value="Genomic_DNA"/>
</dbReference>
<organism evidence="1 2">
    <name type="scientific">Aerococcus viridans (strain ATCC 11563 / DSM 20340 / CCUG 4311 / JCM 20461 / NBRC 12219 / NCTC 8251 / M1)</name>
    <dbReference type="NCBI Taxonomy" id="655812"/>
    <lineage>
        <taxon>Bacteria</taxon>
        <taxon>Bacillati</taxon>
        <taxon>Bacillota</taxon>
        <taxon>Bacilli</taxon>
        <taxon>Lactobacillales</taxon>
        <taxon>Aerococcaceae</taxon>
        <taxon>Aerococcus</taxon>
    </lineage>
</organism>
<gene>
    <name evidence="1" type="ORF">HMPREF0061_0531</name>
</gene>
<protein>
    <submittedName>
        <fullName evidence="1">Uncharacterized protein</fullName>
    </submittedName>
</protein>
<name>A0ABN0AA25_AERVM</name>
<reference evidence="1 2" key="1">
    <citation type="submission" date="2010-04" db="EMBL/GenBank/DDBJ databases">
        <authorList>
            <person name="Muzny D."/>
            <person name="Qin X."/>
            <person name="Deng J."/>
            <person name="Jiang H."/>
            <person name="Liu Y."/>
            <person name="Qu J."/>
            <person name="Song X.-Z."/>
            <person name="Zhang L."/>
            <person name="Thornton R."/>
            <person name="Coyle M."/>
            <person name="Francisco L."/>
            <person name="Jackson L."/>
            <person name="Javaid M."/>
            <person name="Korchina V."/>
            <person name="Kovar C."/>
            <person name="Mata R."/>
            <person name="Mathew T."/>
            <person name="Ngo R."/>
            <person name="Nguyen L."/>
            <person name="Nguyen N."/>
            <person name="Okwuonu G."/>
            <person name="Ongeri F."/>
            <person name="Pham C."/>
            <person name="Simmons D."/>
            <person name="Wilczek-Boney K."/>
            <person name="Hale W."/>
            <person name="Jakkamsetti A."/>
            <person name="Pham P."/>
            <person name="Ruth R."/>
            <person name="San Lucas F."/>
            <person name="Warren J."/>
            <person name="Zhang J."/>
            <person name="Zhao Z."/>
            <person name="Zhou C."/>
            <person name="Zhu D."/>
            <person name="Lee S."/>
            <person name="Bess C."/>
            <person name="Blankenburg K."/>
            <person name="Forbes L."/>
            <person name="Fu Q."/>
            <person name="Gubbala S."/>
            <person name="Hirani K."/>
            <person name="Jayaseelan J.C."/>
            <person name="Lara F."/>
            <person name="Munidasa M."/>
            <person name="Palculict T."/>
            <person name="Patil S."/>
            <person name="Pu L.-L."/>
            <person name="Saada N."/>
            <person name="Tang L."/>
            <person name="Weissenberger G."/>
            <person name="Zhu Y."/>
            <person name="Hemphill L."/>
            <person name="Shang Y."/>
            <person name="Youmans B."/>
            <person name="Ayvaz T."/>
            <person name="Ross M."/>
            <person name="Santibanez J."/>
            <person name="Aqrawi P."/>
            <person name="Gross S."/>
            <person name="Joshi V."/>
            <person name="Fowler G."/>
            <person name="Nazareth L."/>
            <person name="Reid J."/>
            <person name="Worley K."/>
            <person name="Petrosino J."/>
            <person name="Highlander S."/>
            <person name="Gibbs R."/>
            <person name="Gibbs R."/>
        </authorList>
    </citation>
    <scope>NUCLEOTIDE SEQUENCE [LARGE SCALE GENOMIC DNA]</scope>
    <source>
        <strain evidence="1 2">ATCC 11563</strain>
    </source>
</reference>
<proteinExistence type="predicted"/>
<sequence length="45" mass="5174">MKKGGTMIVDQSSLLDRTIAYWEGFLFYSKKDFKLSAQAKIICIQ</sequence>
<keyword evidence="2" id="KW-1185">Reference proteome</keyword>
<dbReference type="Proteomes" id="UP000003764">
    <property type="component" value="Unassembled WGS sequence"/>
</dbReference>